<accession>H8GMP7</accession>
<dbReference type="Proteomes" id="UP000005090">
    <property type="component" value="Chromosome"/>
</dbReference>
<dbReference type="EMBL" id="CM001475">
    <property type="protein sequence ID" value="EIC28287.1"/>
    <property type="molecule type" value="Genomic_DNA"/>
</dbReference>
<reference evidence="1 2" key="1">
    <citation type="journal article" date="2013" name="Genome Announc.">
        <title>Genome Sequence of the Obligate Gammaproteobacterial Methanotroph Methylomicrobium album Strain BG8.</title>
        <authorList>
            <person name="Kits K.D."/>
            <person name="Kalyuzhnaya M.G."/>
            <person name="Klotz M.G."/>
            <person name="Jetten M.S."/>
            <person name="Op den Camp H.J."/>
            <person name="Vuilleumier S."/>
            <person name="Bringel F."/>
            <person name="Dispirito A.A."/>
            <person name="Murrell J.C."/>
            <person name="Bruce D."/>
            <person name="Cheng J.F."/>
            <person name="Copeland A."/>
            <person name="Goodwin L."/>
            <person name="Hauser L."/>
            <person name="Lajus A."/>
            <person name="Land M.L."/>
            <person name="Lapidus A."/>
            <person name="Lucas S."/>
            <person name="Medigue C."/>
            <person name="Pitluck S."/>
            <person name="Woyke T."/>
            <person name="Zeytun A."/>
            <person name="Stein L.Y."/>
        </authorList>
    </citation>
    <scope>NUCLEOTIDE SEQUENCE [LARGE SCALE GENOMIC DNA]</scope>
    <source>
        <strain evidence="1 2">BG8</strain>
    </source>
</reference>
<dbReference type="eggNOG" id="COG4102">
    <property type="taxonomic scope" value="Bacteria"/>
</dbReference>
<dbReference type="PANTHER" id="PTHR43737:SF1">
    <property type="entry name" value="DUF1501 DOMAIN-CONTAINING PROTEIN"/>
    <property type="match status" value="1"/>
</dbReference>
<dbReference type="InterPro" id="IPR006311">
    <property type="entry name" value="TAT_signal"/>
</dbReference>
<dbReference type="InterPro" id="IPR017850">
    <property type="entry name" value="Alkaline_phosphatase_core_sf"/>
</dbReference>
<evidence type="ECO:0000313" key="2">
    <source>
        <dbReference type="Proteomes" id="UP000005090"/>
    </source>
</evidence>
<dbReference type="RefSeq" id="WP_005369175.1">
    <property type="nucleotide sequence ID" value="NZ_CM001475.1"/>
</dbReference>
<evidence type="ECO:0000313" key="1">
    <source>
        <dbReference type="EMBL" id="EIC28287.1"/>
    </source>
</evidence>
<protein>
    <recommendedName>
        <fullName evidence="3">Arylsulfatase A family protein</fullName>
    </recommendedName>
</protein>
<dbReference type="STRING" id="686340.Metal_0433"/>
<dbReference type="PROSITE" id="PS51318">
    <property type="entry name" value="TAT"/>
    <property type="match status" value="1"/>
</dbReference>
<dbReference type="Gene3D" id="3.40.720.10">
    <property type="entry name" value="Alkaline Phosphatase, subunit A"/>
    <property type="match status" value="1"/>
</dbReference>
<dbReference type="PANTHER" id="PTHR43737">
    <property type="entry name" value="BLL7424 PROTEIN"/>
    <property type="match status" value="1"/>
</dbReference>
<keyword evidence="2" id="KW-1185">Reference proteome</keyword>
<dbReference type="SUPFAM" id="SSF53649">
    <property type="entry name" value="Alkaline phosphatase-like"/>
    <property type="match status" value="1"/>
</dbReference>
<dbReference type="AlphaFoldDB" id="H8GMP7"/>
<dbReference type="HOGENOM" id="CLU_035908_0_0_6"/>
<organism evidence="1 2">
    <name type="scientific">Methylomicrobium album BG8</name>
    <dbReference type="NCBI Taxonomy" id="686340"/>
    <lineage>
        <taxon>Bacteria</taxon>
        <taxon>Pseudomonadati</taxon>
        <taxon>Pseudomonadota</taxon>
        <taxon>Gammaproteobacteria</taxon>
        <taxon>Methylococcales</taxon>
        <taxon>Methylococcaceae</taxon>
        <taxon>Methylomicrobium</taxon>
    </lineage>
</organism>
<gene>
    <name evidence="1" type="ORF">Metal_0433</name>
</gene>
<proteinExistence type="predicted"/>
<sequence>MKNKSRRDFLIKTGYGLGGLGGLAVTGLIPGGGVIASALADDAGLQALAGANPLASKAPHFPAKAKTVIWLHMAGAPSTLDLYDYKPELVKRAGTGIPASFLQGIKTSTQGGITKLIATKRTWKQYGQSGAWFSDWLPNLAEHADDLAFIKSSVTIGATHDISIMKLNSGGLNPGRPTLGAWVQYALGSANPNLPAYVVLYNDKREPRGGVTNWESGFLPAVYQGTPFRPGNSPILHLNNPEYLATAEKRHALDLLKRLNEKHGSRYPEDTELKARTESYELAYRMQETAPEAVDYSKESDATKELYGLNDELTKPYGELLLRARRLAERGVRFIQVVSGPTDIKGDSRDWDAHQNIEDNHGKHTKIVDKPIAGLLKDLKEKGLLDSTLVVWTSEFGRTPWSESGDGRDHNPWGYTQWIAGGGIKAGYTHGGTDELGVQALKGTEVDTYDLHATVLNQLGLDHLKLIYKYQGRSERPTVVYGKVVKELIA</sequence>
<evidence type="ECO:0008006" key="3">
    <source>
        <dbReference type="Google" id="ProtNLM"/>
    </source>
</evidence>
<dbReference type="Pfam" id="PF07394">
    <property type="entry name" value="DUF1501"/>
    <property type="match status" value="1"/>
</dbReference>
<name>H8GMP7_METAL</name>
<dbReference type="InterPro" id="IPR010869">
    <property type="entry name" value="DUF1501"/>
</dbReference>